<accession>A0A3B1DSJ8</accession>
<name>A0A3B1DSJ8_9ZZZZ</name>
<sequence>MYIERVAGLVGLMVFAGAAVAQGDRPTLELADRGIRVEPIRVAPAVYQDGSLQRTGEWIDYSTPPTRGGDTCRDNRVFECYGDHDFDGFPDDAGGCEKGSSRWYFGTGFCGATSYTNDMTVAPDTIISEGVWRTDLAWYWTGDGSGTEQCVIAIFLEESDANNCEPDSFDYPGWMIDLGELATNPGYYYYSLIDIETLGRWTLPQDGSGSYAIKFLTDNGNQPATCVQTMYWGSPNNTGGDPDGPGWQGPYQIEYDECYDLTFGVCPDPLGGMAQFWGTRENPPGDRADFNGDGLTDTRDVMAFLVAWAACAPETDCTRDGLCDTRDVLCYLELWAECRD</sequence>
<dbReference type="EMBL" id="UOGK01000288">
    <property type="protein sequence ID" value="VAX39803.1"/>
    <property type="molecule type" value="Genomic_DNA"/>
</dbReference>
<gene>
    <name evidence="1" type="ORF">MNBD_PLANCTO03-1709</name>
</gene>
<dbReference type="AlphaFoldDB" id="A0A3B1DSJ8"/>
<reference evidence="1" key="1">
    <citation type="submission" date="2018-06" db="EMBL/GenBank/DDBJ databases">
        <authorList>
            <person name="Zhirakovskaya E."/>
        </authorList>
    </citation>
    <scope>NUCLEOTIDE SEQUENCE</scope>
</reference>
<protein>
    <submittedName>
        <fullName evidence="1">Uncharacterized protein</fullName>
    </submittedName>
</protein>
<evidence type="ECO:0000313" key="1">
    <source>
        <dbReference type="EMBL" id="VAX39803.1"/>
    </source>
</evidence>
<dbReference type="InterPro" id="IPR053783">
    <property type="entry name" value="Dockerin_dom_GC-type"/>
</dbReference>
<organism evidence="1">
    <name type="scientific">hydrothermal vent metagenome</name>
    <dbReference type="NCBI Taxonomy" id="652676"/>
    <lineage>
        <taxon>unclassified sequences</taxon>
        <taxon>metagenomes</taxon>
        <taxon>ecological metagenomes</taxon>
    </lineage>
</organism>
<dbReference type="NCBIfam" id="NF041540">
    <property type="entry name" value="dockerin_GC"/>
    <property type="match status" value="1"/>
</dbReference>
<proteinExistence type="predicted"/>